<dbReference type="GO" id="GO:0005525">
    <property type="term" value="F:GTP binding"/>
    <property type="evidence" value="ECO:0007669"/>
    <property type="project" value="UniProtKB-KW"/>
</dbReference>
<proteinExistence type="inferred from homology"/>
<geneLocation type="plasmid" evidence="6">
    <name>plasmindB</name>
</geneLocation>
<comment type="similarity">
    <text evidence="1">Belongs to the small GTPase superfamily. Ran family.</text>
</comment>
<dbReference type="SMART" id="SM00176">
    <property type="entry name" value="RAN"/>
    <property type="match status" value="1"/>
</dbReference>
<dbReference type="SMART" id="SM00175">
    <property type="entry name" value="RAB"/>
    <property type="match status" value="1"/>
</dbReference>
<dbReference type="InterPro" id="IPR002041">
    <property type="entry name" value="Ran_GTPase"/>
</dbReference>
<dbReference type="InterPro" id="IPR027417">
    <property type="entry name" value="P-loop_NTPase"/>
</dbReference>
<protein>
    <submittedName>
        <fullName evidence="6">GTP-binding protein</fullName>
    </submittedName>
</protein>
<keyword evidence="5" id="KW-0342">GTP-binding</keyword>
<dbReference type="PROSITE" id="PS51418">
    <property type="entry name" value="RAN"/>
    <property type="match status" value="1"/>
</dbReference>
<dbReference type="PANTHER" id="PTHR24071:SF0">
    <property type="entry name" value="GTP-BINDING NUCLEAR PROTEIN RAN"/>
    <property type="match status" value="1"/>
</dbReference>
<evidence type="ECO:0000256" key="4">
    <source>
        <dbReference type="ARBA" id="ARBA00022927"/>
    </source>
</evidence>
<dbReference type="PANTHER" id="PTHR24071">
    <property type="entry name" value="RAN GTPASE"/>
    <property type="match status" value="1"/>
</dbReference>
<evidence type="ECO:0000313" key="6">
    <source>
        <dbReference type="EMBL" id="XBV47673.1"/>
    </source>
</evidence>
<sequence>MTVYDGMRTFKVALIGDGGVGKTTFIKRFLNAELEKSYHSITSSEIHPVTFNTNSGEINFEVWDTSGQEKYGRLKDSYYINTHCAIIMWDLLSERSSKNVEYWHRDLVRICENIPIVAVGNKLCLLNDSSSSLGLSFLKKKNIKYYDVCAKSNYNVEKPFLWLAQRLLSNPNLEFIEKYILAPSETTIDPTFKSERERRLIEWEGQSQNLDEIYDVDE</sequence>
<dbReference type="NCBIfam" id="TIGR00231">
    <property type="entry name" value="small_GTP"/>
    <property type="match status" value="1"/>
</dbReference>
<dbReference type="InterPro" id="IPR001806">
    <property type="entry name" value="Small_GTPase"/>
</dbReference>
<dbReference type="GO" id="GO:0006606">
    <property type="term" value="P:protein import into nucleus"/>
    <property type="evidence" value="ECO:0007669"/>
    <property type="project" value="TreeGrafter"/>
</dbReference>
<accession>A0AAU7U4Z1</accession>
<dbReference type="Gene3D" id="3.40.50.300">
    <property type="entry name" value="P-loop containing nucleotide triphosphate hydrolases"/>
    <property type="match status" value="1"/>
</dbReference>
<dbReference type="Pfam" id="PF00071">
    <property type="entry name" value="Ras"/>
    <property type="match status" value="1"/>
</dbReference>
<reference evidence="6" key="1">
    <citation type="submission" date="2024-06" db="EMBL/GenBank/DDBJ databases">
        <title>Multiomics insights into the TNT degradation mechanism by Pantoea sp. BJ2 isolated from an ammunition destruction site.</title>
        <authorList>
            <person name="Luo J."/>
        </authorList>
    </citation>
    <scope>NUCLEOTIDE SEQUENCE</scope>
    <source>
        <strain evidence="6">BJ2</strain>
        <plasmid evidence="6">plasmindB</plasmid>
    </source>
</reference>
<dbReference type="GO" id="GO:0003924">
    <property type="term" value="F:GTPase activity"/>
    <property type="evidence" value="ECO:0007669"/>
    <property type="project" value="InterPro"/>
</dbReference>
<evidence type="ECO:0000256" key="3">
    <source>
        <dbReference type="ARBA" id="ARBA00022741"/>
    </source>
</evidence>
<gene>
    <name evidence="6" type="ORF">AAF463_23845</name>
</gene>
<keyword evidence="2" id="KW-0813">Transport</keyword>
<evidence type="ECO:0000256" key="2">
    <source>
        <dbReference type="ARBA" id="ARBA00022448"/>
    </source>
</evidence>
<evidence type="ECO:0000256" key="5">
    <source>
        <dbReference type="ARBA" id="ARBA00023134"/>
    </source>
</evidence>
<keyword evidence="6" id="KW-0614">Plasmid</keyword>
<dbReference type="PROSITE" id="PS51419">
    <property type="entry name" value="RAB"/>
    <property type="match status" value="1"/>
</dbReference>
<keyword evidence="3" id="KW-0547">Nucleotide-binding</keyword>
<dbReference type="InterPro" id="IPR005225">
    <property type="entry name" value="Small_GTP-bd"/>
</dbReference>
<dbReference type="GO" id="GO:0005737">
    <property type="term" value="C:cytoplasm"/>
    <property type="evidence" value="ECO:0007669"/>
    <property type="project" value="TreeGrafter"/>
</dbReference>
<dbReference type="PROSITE" id="PS51421">
    <property type="entry name" value="RAS"/>
    <property type="match status" value="1"/>
</dbReference>
<dbReference type="SUPFAM" id="SSF52540">
    <property type="entry name" value="P-loop containing nucleoside triphosphate hydrolases"/>
    <property type="match status" value="1"/>
</dbReference>
<dbReference type="SMART" id="SM00174">
    <property type="entry name" value="RHO"/>
    <property type="match status" value="1"/>
</dbReference>
<evidence type="ECO:0000256" key="1">
    <source>
        <dbReference type="ARBA" id="ARBA00008028"/>
    </source>
</evidence>
<dbReference type="SMART" id="SM00173">
    <property type="entry name" value="RAS"/>
    <property type="match status" value="1"/>
</dbReference>
<dbReference type="RefSeq" id="WP_350262720.1">
    <property type="nucleotide sequence ID" value="NZ_CP158294.1"/>
</dbReference>
<dbReference type="FunFam" id="3.40.50.300:FF:001447">
    <property type="entry name" value="Ras-related protein Rab-1B"/>
    <property type="match status" value="1"/>
</dbReference>
<keyword evidence="4" id="KW-0653">Protein transport</keyword>
<dbReference type="EMBL" id="CP158294">
    <property type="protein sequence ID" value="XBV47673.1"/>
    <property type="molecule type" value="Genomic_DNA"/>
</dbReference>
<dbReference type="AlphaFoldDB" id="A0AAU7U4Z1"/>
<dbReference type="PRINTS" id="PR00627">
    <property type="entry name" value="GTPRANTC4"/>
</dbReference>
<organism evidence="6">
    <name type="scientific">Pantoea sp. BJ2</name>
    <dbReference type="NCBI Taxonomy" id="3141322"/>
    <lineage>
        <taxon>Bacteria</taxon>
        <taxon>Pseudomonadati</taxon>
        <taxon>Pseudomonadota</taxon>
        <taxon>Gammaproteobacteria</taxon>
        <taxon>Enterobacterales</taxon>
        <taxon>Erwiniaceae</taxon>
        <taxon>Pantoea</taxon>
    </lineage>
</organism>
<name>A0AAU7U4Z1_9GAMM</name>